<evidence type="ECO:0000313" key="5">
    <source>
        <dbReference type="Proteomes" id="UP000192257"/>
    </source>
</evidence>
<dbReference type="Pfam" id="PF21406">
    <property type="entry name" value="C3_CUB1"/>
    <property type="match status" value="1"/>
</dbReference>
<evidence type="ECO:0000259" key="3">
    <source>
        <dbReference type="Pfam" id="PF21406"/>
    </source>
</evidence>
<organism evidence="4 5">
    <name type="scientific">Trypanosoma theileri</name>
    <dbReference type="NCBI Taxonomy" id="67003"/>
    <lineage>
        <taxon>Eukaryota</taxon>
        <taxon>Discoba</taxon>
        <taxon>Euglenozoa</taxon>
        <taxon>Kinetoplastea</taxon>
        <taxon>Metakinetoplastina</taxon>
        <taxon>Trypanosomatida</taxon>
        <taxon>Trypanosomatidae</taxon>
        <taxon>Trypanosoma</taxon>
    </lineage>
</organism>
<keyword evidence="2" id="KW-0732">Signal</keyword>
<name>A0A1X0NFT0_9TRYP</name>
<comment type="caution">
    <text evidence="4">The sequence shown here is derived from an EMBL/GenBank/DDBJ whole genome shotgun (WGS) entry which is preliminary data.</text>
</comment>
<feature type="domain" description="Complement component 3 CUB" evidence="3">
    <location>
        <begin position="23"/>
        <end position="42"/>
    </location>
</feature>
<feature type="compositionally biased region" description="Low complexity" evidence="1">
    <location>
        <begin position="234"/>
        <end position="259"/>
    </location>
</feature>
<reference evidence="4 5" key="1">
    <citation type="submission" date="2017-03" db="EMBL/GenBank/DDBJ databases">
        <title>An alternative strategy for trypanosome survival in the mammalian bloodstream revealed through genome and transcriptome analysis of the ubiquitous bovine parasite Trypanosoma (Megatrypanum) theileri.</title>
        <authorList>
            <person name="Kelly S."/>
            <person name="Ivens A."/>
            <person name="Mott A."/>
            <person name="O'Neill E."/>
            <person name="Emms D."/>
            <person name="Macleod O."/>
            <person name="Voorheis P."/>
            <person name="Matthews J."/>
            <person name="Matthews K."/>
            <person name="Carrington M."/>
        </authorList>
    </citation>
    <scope>NUCLEOTIDE SEQUENCE [LARGE SCALE GENOMIC DNA]</scope>
    <source>
        <strain evidence="4">Edinburgh</strain>
    </source>
</reference>
<feature type="chain" id="PRO_5012710236" description="Complement component 3 CUB domain-containing protein" evidence="2">
    <location>
        <begin position="23"/>
        <end position="294"/>
    </location>
</feature>
<dbReference type="GeneID" id="39990835"/>
<gene>
    <name evidence="4" type="ORF">TM35_000641140</name>
</gene>
<feature type="compositionally biased region" description="Low complexity" evidence="1">
    <location>
        <begin position="270"/>
        <end position="294"/>
    </location>
</feature>
<dbReference type="AlphaFoldDB" id="A0A1X0NFT0"/>
<dbReference type="Proteomes" id="UP000192257">
    <property type="component" value="Unassembled WGS sequence"/>
</dbReference>
<feature type="compositionally biased region" description="Polar residues" evidence="1">
    <location>
        <begin position="176"/>
        <end position="198"/>
    </location>
</feature>
<feature type="compositionally biased region" description="Pro residues" evidence="1">
    <location>
        <begin position="126"/>
        <end position="145"/>
    </location>
</feature>
<proteinExistence type="predicted"/>
<evidence type="ECO:0000256" key="1">
    <source>
        <dbReference type="SAM" id="MobiDB-lite"/>
    </source>
</evidence>
<evidence type="ECO:0000313" key="4">
    <source>
        <dbReference type="EMBL" id="ORC83582.1"/>
    </source>
</evidence>
<keyword evidence="5" id="KW-1185">Reference proteome</keyword>
<dbReference type="OrthoDB" id="6359008at2759"/>
<dbReference type="PROSITE" id="PS51257">
    <property type="entry name" value="PROKAR_LIPOPROTEIN"/>
    <property type="match status" value="1"/>
</dbReference>
<dbReference type="VEuPathDB" id="TriTrypDB:TM35_000641140"/>
<dbReference type="RefSeq" id="XP_028877648.1">
    <property type="nucleotide sequence ID" value="XM_029031055.1"/>
</dbReference>
<evidence type="ECO:0000256" key="2">
    <source>
        <dbReference type="SAM" id="SignalP"/>
    </source>
</evidence>
<feature type="region of interest" description="Disordered" evidence="1">
    <location>
        <begin position="66"/>
        <end position="294"/>
    </location>
</feature>
<feature type="compositionally biased region" description="Polar residues" evidence="1">
    <location>
        <begin position="157"/>
        <end position="168"/>
    </location>
</feature>
<accession>A0A1X0NFT0</accession>
<feature type="signal peptide" evidence="2">
    <location>
        <begin position="1"/>
        <end position="22"/>
    </location>
</feature>
<protein>
    <recommendedName>
        <fullName evidence="3">Complement component 3 CUB domain-containing protein</fullName>
    </recommendedName>
</protein>
<dbReference type="EMBL" id="NBCO01000064">
    <property type="protein sequence ID" value="ORC83582.1"/>
    <property type="molecule type" value="Genomic_DNA"/>
</dbReference>
<feature type="non-terminal residue" evidence="4">
    <location>
        <position position="294"/>
    </location>
</feature>
<sequence>MMRYVLCILALLLSCACVHVLAEEVPAADLSDQVPDTESETKILLQGAPQCTNGTVLSDNPKCGKVTTAHPKTPGVGKGDPECSEGPDSTRNCTPLGEKAGGGGVAGAFECSRAGSTSSDEKPCPPEDAPQLPPPPPLPPGPGAPSPGKEGSGVTCPDSSQSSDSNTCGGDGGSPGLQTDATHCSNGDTASTGGTCRPSTGDVAPDTRDQGAQGSGDNVDEQVSAGAGGERSTGPSSDTAAPSGPAAGPSTTSSSPGDGNISESTSVGHTESATTPTSPSPTNSSTESTAGSAA</sequence>
<dbReference type="InterPro" id="IPR049466">
    <property type="entry name" value="C3_CUB1"/>
</dbReference>
<dbReference type="STRING" id="67003.A0A1X0NFT0"/>
<dbReference type="Gene3D" id="2.60.120.1540">
    <property type="match status" value="1"/>
</dbReference>